<dbReference type="AlphaFoldDB" id="A0AAD5W9U4"/>
<keyword evidence="5" id="KW-0472">Membrane</keyword>
<evidence type="ECO:0000256" key="1">
    <source>
        <dbReference type="ARBA" id="ARBA00004236"/>
    </source>
</evidence>
<evidence type="ECO:0000256" key="6">
    <source>
        <dbReference type="ARBA" id="ARBA00034482"/>
    </source>
</evidence>
<keyword evidence="9" id="KW-1185">Reference proteome</keyword>
<comment type="subcellular location">
    <subcellularLocation>
        <location evidence="1">Cell membrane</location>
    </subcellularLocation>
    <subcellularLocation>
        <location evidence="2">Cytoplasm</location>
        <location evidence="2">Cytosol</location>
    </subcellularLocation>
</comment>
<keyword evidence="4" id="KW-0963">Cytoplasm</keyword>
<dbReference type="GO" id="GO:0046854">
    <property type="term" value="P:phosphatidylinositol phosphate biosynthetic process"/>
    <property type="evidence" value="ECO:0007669"/>
    <property type="project" value="TreeGrafter"/>
</dbReference>
<feature type="region of interest" description="Disordered" evidence="7">
    <location>
        <begin position="234"/>
        <end position="264"/>
    </location>
</feature>
<evidence type="ECO:0000256" key="5">
    <source>
        <dbReference type="ARBA" id="ARBA00023136"/>
    </source>
</evidence>
<reference evidence="8 9" key="1">
    <citation type="journal article" date="2022" name="Cell">
        <title>Repeat-based holocentromeres influence genome architecture and karyotype evolution.</title>
        <authorList>
            <person name="Hofstatter P.G."/>
            <person name="Thangavel G."/>
            <person name="Lux T."/>
            <person name="Neumann P."/>
            <person name="Vondrak T."/>
            <person name="Novak P."/>
            <person name="Zhang M."/>
            <person name="Costa L."/>
            <person name="Castellani M."/>
            <person name="Scott A."/>
            <person name="Toegelov H."/>
            <person name="Fuchs J."/>
            <person name="Mata-Sucre Y."/>
            <person name="Dias Y."/>
            <person name="Vanzela A.L.L."/>
            <person name="Huettel B."/>
            <person name="Almeida C.C.S."/>
            <person name="Simkova H."/>
            <person name="Souza G."/>
            <person name="Pedrosa-Harand A."/>
            <person name="Macas J."/>
            <person name="Mayer K.F.X."/>
            <person name="Houben A."/>
            <person name="Marques A."/>
        </authorList>
    </citation>
    <scope>NUCLEOTIDE SEQUENCE [LARGE SCALE GENOMIC DNA]</scope>
    <source>
        <strain evidence="8">RhyTen1mFocal</strain>
    </source>
</reference>
<evidence type="ECO:0000313" key="8">
    <source>
        <dbReference type="EMBL" id="KAJ3684617.1"/>
    </source>
</evidence>
<evidence type="ECO:0000256" key="3">
    <source>
        <dbReference type="ARBA" id="ARBA00022475"/>
    </source>
</evidence>
<evidence type="ECO:0000256" key="7">
    <source>
        <dbReference type="SAM" id="MobiDB-lite"/>
    </source>
</evidence>
<dbReference type="Proteomes" id="UP001210211">
    <property type="component" value="Unassembled WGS sequence"/>
</dbReference>
<evidence type="ECO:0000256" key="2">
    <source>
        <dbReference type="ARBA" id="ARBA00004514"/>
    </source>
</evidence>
<dbReference type="PANTHER" id="PTHR31220">
    <property type="entry name" value="HYCCIN RELATED"/>
    <property type="match status" value="1"/>
</dbReference>
<feature type="compositionally biased region" description="Acidic residues" evidence="7">
    <location>
        <begin position="234"/>
        <end position="248"/>
    </location>
</feature>
<comment type="similarity">
    <text evidence="6">Belongs to the Hyccin family.</text>
</comment>
<dbReference type="EMBL" id="JAMRDG010000002">
    <property type="protein sequence ID" value="KAJ3684617.1"/>
    <property type="molecule type" value="Genomic_DNA"/>
</dbReference>
<sequence length="373" mass="41087">MFTDGSPTKPSLQHTVSRAQPVIDSLSLILGPIADSNEHSDNPAMSLLHNQTISQDITSRLRLATSGSGTDDLCRWLYDTFQSNIADLQLVVISYIPTLAGVYLSRCISSKETLAGFEAVFLTLYSHEMVIRGAEPCIIRIPNNIRIPGAVESGKANGKGKATATELDSIEAMISPALEPCNTVRATKRGLIVSVALDLHYNNISLMPVCSKIEFCECCIIWAGQDELAGVERLDEEEDNAKEEEEENAQEKEEEVDKKKEHKQKHEKCNRVPLPWELFQSVLRILGHCLLGPMNSKELKEKALKAAKCLHARAVRDFDSKAMLASRSLVRLGDMVEEPVPELQPSVITGDLSELEALRAGGGVYMRGHLKLV</sequence>
<organism evidence="8 9">
    <name type="scientific">Rhynchospora tenuis</name>
    <dbReference type="NCBI Taxonomy" id="198213"/>
    <lineage>
        <taxon>Eukaryota</taxon>
        <taxon>Viridiplantae</taxon>
        <taxon>Streptophyta</taxon>
        <taxon>Embryophyta</taxon>
        <taxon>Tracheophyta</taxon>
        <taxon>Spermatophyta</taxon>
        <taxon>Magnoliopsida</taxon>
        <taxon>Liliopsida</taxon>
        <taxon>Poales</taxon>
        <taxon>Cyperaceae</taxon>
        <taxon>Cyperoideae</taxon>
        <taxon>Rhynchosporeae</taxon>
        <taxon>Rhynchospora</taxon>
    </lineage>
</organism>
<comment type="caution">
    <text evidence="8">The sequence shown here is derived from an EMBL/GenBank/DDBJ whole genome shotgun (WGS) entry which is preliminary data.</text>
</comment>
<protein>
    <submittedName>
        <fullName evidence="8">Uncharacterized protein</fullName>
    </submittedName>
</protein>
<dbReference type="GO" id="GO:0072659">
    <property type="term" value="P:protein localization to plasma membrane"/>
    <property type="evidence" value="ECO:0007669"/>
    <property type="project" value="TreeGrafter"/>
</dbReference>
<gene>
    <name evidence="8" type="ORF">LUZ61_013781</name>
</gene>
<accession>A0AAD5W9U4</accession>
<feature type="compositionally biased region" description="Basic and acidic residues" evidence="7">
    <location>
        <begin position="249"/>
        <end position="259"/>
    </location>
</feature>
<name>A0AAD5W9U4_9POAL</name>
<dbReference type="GO" id="GO:0005886">
    <property type="term" value="C:plasma membrane"/>
    <property type="evidence" value="ECO:0007669"/>
    <property type="project" value="UniProtKB-SubCell"/>
</dbReference>
<evidence type="ECO:0000256" key="4">
    <source>
        <dbReference type="ARBA" id="ARBA00022490"/>
    </source>
</evidence>
<dbReference type="GO" id="GO:0005829">
    <property type="term" value="C:cytosol"/>
    <property type="evidence" value="ECO:0007669"/>
    <property type="project" value="UniProtKB-SubCell"/>
</dbReference>
<keyword evidence="3" id="KW-1003">Cell membrane</keyword>
<dbReference type="Pfam" id="PF09790">
    <property type="entry name" value="Hyccin"/>
    <property type="match status" value="1"/>
</dbReference>
<evidence type="ECO:0000313" key="9">
    <source>
        <dbReference type="Proteomes" id="UP001210211"/>
    </source>
</evidence>
<dbReference type="PANTHER" id="PTHR31220:SF10">
    <property type="entry name" value="HYCCIN"/>
    <property type="match status" value="1"/>
</dbReference>
<dbReference type="InterPro" id="IPR018619">
    <property type="entry name" value="Hyccin"/>
</dbReference>
<proteinExistence type="inferred from homology"/>